<evidence type="ECO:0000313" key="2">
    <source>
        <dbReference type="Proteomes" id="UP001480955"/>
    </source>
</evidence>
<accession>A0ABV1QQ81</accession>
<dbReference type="Proteomes" id="UP001480955">
    <property type="component" value="Unassembled WGS sequence"/>
</dbReference>
<reference evidence="1 2" key="1">
    <citation type="submission" date="2024-06" db="EMBL/GenBank/DDBJ databases">
        <authorList>
            <person name="Campbell A.G."/>
        </authorList>
    </citation>
    <scope>NUCLEOTIDE SEQUENCE [LARGE SCALE GENOMIC DNA]</scope>
    <source>
        <strain evidence="1 2">EM12</strain>
    </source>
</reference>
<keyword evidence="2" id="KW-1185">Reference proteome</keyword>
<protein>
    <submittedName>
        <fullName evidence="1">Uncharacterized protein</fullName>
    </submittedName>
</protein>
<evidence type="ECO:0000313" key="1">
    <source>
        <dbReference type="EMBL" id="MER2251514.1"/>
    </source>
</evidence>
<dbReference type="RefSeq" id="WP_350395894.1">
    <property type="nucleotide sequence ID" value="NZ_JBELQE010000085.1"/>
</dbReference>
<dbReference type="EMBL" id="JBELQE010000085">
    <property type="protein sequence ID" value="MER2251514.1"/>
    <property type="molecule type" value="Genomic_DNA"/>
</dbReference>
<name>A0ABV1QQ81_9HYPH</name>
<sequence length="294" mass="32950">MLRAILDGKGRTVPEGLKAGDSLRRVYKVSEDLLTATVFERLAYLGGSTLWAVLRATFRPDVLPDRKVVELDEIEFWPRWSKANPTLEQDVEPDVILRFSVGDPPVRVTLVIECKLGRWQEAGQWRREWIAHEMEFAGDDEPDECFFLALGGLGVFKGKPQEMVSAFATPASVGASTPIMAAAADWSDLMHALHKVEIPEGAERRVVEDLRRALALHGYRRVRPLSDLAASVENRVGSFARSAEVLRPMHERLTSNVEEPRPKTLSGWPDKIAPWRTISAKPSVMQFRRSDAGL</sequence>
<organism evidence="1 2">
    <name type="scientific">Methylorubrum podarium</name>
    <dbReference type="NCBI Taxonomy" id="200476"/>
    <lineage>
        <taxon>Bacteria</taxon>
        <taxon>Pseudomonadati</taxon>
        <taxon>Pseudomonadota</taxon>
        <taxon>Alphaproteobacteria</taxon>
        <taxon>Hyphomicrobiales</taxon>
        <taxon>Methylobacteriaceae</taxon>
        <taxon>Methylorubrum</taxon>
    </lineage>
</organism>
<comment type="caution">
    <text evidence="1">The sequence shown here is derived from an EMBL/GenBank/DDBJ whole genome shotgun (WGS) entry which is preliminary data.</text>
</comment>
<proteinExistence type="predicted"/>
<gene>
    <name evidence="1" type="ORF">ABS772_16480</name>
</gene>